<feature type="region of interest" description="Disordered" evidence="12">
    <location>
        <begin position="806"/>
        <end position="854"/>
    </location>
</feature>
<protein>
    <recommendedName>
        <fullName evidence="14">Ionotropic glutamate receptor C-terminal domain-containing protein</fullName>
    </recommendedName>
</protein>
<dbReference type="InterPro" id="IPR015683">
    <property type="entry name" value="Ionotropic_Glu_rcpt"/>
</dbReference>
<dbReference type="InterPro" id="IPR001320">
    <property type="entry name" value="Iontro_rcpt_C"/>
</dbReference>
<evidence type="ECO:0000256" key="11">
    <source>
        <dbReference type="SAM" id="Coils"/>
    </source>
</evidence>
<evidence type="ECO:0000313" key="16">
    <source>
        <dbReference type="Proteomes" id="UP000005408"/>
    </source>
</evidence>
<evidence type="ECO:0000313" key="15">
    <source>
        <dbReference type="EnsemblMetazoa" id="G18917.1:cds"/>
    </source>
</evidence>
<organism evidence="15 16">
    <name type="scientific">Magallana gigas</name>
    <name type="common">Pacific oyster</name>
    <name type="synonym">Crassostrea gigas</name>
    <dbReference type="NCBI Taxonomy" id="29159"/>
    <lineage>
        <taxon>Eukaryota</taxon>
        <taxon>Metazoa</taxon>
        <taxon>Spiralia</taxon>
        <taxon>Lophotrochozoa</taxon>
        <taxon>Mollusca</taxon>
        <taxon>Bivalvia</taxon>
        <taxon>Autobranchia</taxon>
        <taxon>Pteriomorphia</taxon>
        <taxon>Ostreida</taxon>
        <taxon>Ostreoidea</taxon>
        <taxon>Ostreidae</taxon>
        <taxon>Magallana</taxon>
    </lineage>
</organism>
<evidence type="ECO:0000256" key="8">
    <source>
        <dbReference type="ARBA" id="ARBA00023180"/>
    </source>
</evidence>
<dbReference type="Gene3D" id="3.40.190.10">
    <property type="entry name" value="Periplasmic binding protein-like II"/>
    <property type="match status" value="2"/>
</dbReference>
<feature type="transmembrane region" description="Helical" evidence="13">
    <location>
        <begin position="750"/>
        <end position="771"/>
    </location>
</feature>
<keyword evidence="11" id="KW-0175">Coiled coil</keyword>
<keyword evidence="3 13" id="KW-0812">Transmembrane</keyword>
<keyword evidence="16" id="KW-1185">Reference proteome</keyword>
<keyword evidence="7" id="KW-0675">Receptor</keyword>
<evidence type="ECO:0000256" key="10">
    <source>
        <dbReference type="ARBA" id="ARBA00023303"/>
    </source>
</evidence>
<feature type="domain" description="Ionotropic glutamate receptor C-terminal" evidence="14">
    <location>
        <begin position="550"/>
        <end position="727"/>
    </location>
</feature>
<evidence type="ECO:0000256" key="9">
    <source>
        <dbReference type="ARBA" id="ARBA00023286"/>
    </source>
</evidence>
<feature type="compositionally biased region" description="Gly residues" evidence="12">
    <location>
        <begin position="828"/>
        <end position="843"/>
    </location>
</feature>
<keyword evidence="6 13" id="KW-0472">Membrane</keyword>
<feature type="compositionally biased region" description="Acidic residues" evidence="12">
    <location>
        <begin position="138"/>
        <end position="150"/>
    </location>
</feature>
<sequence length="900" mass="102498">MWSISKSENAVFMKQKGNIVGKVWDIAAANNKGCIKIMMNGLDKIMRLEDFHEKDNQYSCLFTGYLSSRNSFVERWRSLKKSEQTKSPPTLRRTYSKINPFEFKEDAVCDELTNLTTQKKVNKEVYRPSTSAEPVGVYDDDMSGMTEDESDMSKKSRTDIPKEALVETIQKKLKGYMVLPVSKLRQPSFGNLLREPDIKHVKELEREFSERPGNYFQLMVVNVCGEMKEDNFESCTLEVIGGNHSREALQNIISTTADPTPFEKRMCIVYTNLNPDEAKYVANQHNQVRKFGTDLDLVDRASCFRYSLFEKAGYTHVQDTTTKATPTGRDMITEWKEGLQLAMGSVSRKTLNNRFRLEMRFAQLSSEVWIKFLDFVNKLKMEIKKDKISGRLLKPLDGVQEKSLLKFLKNYNSGKINFKQLVSLCTEFKCSDSNKKECELGTSEVEAIAEPSEDKADKEDAIDYSILIEALKETADREKRSNDDLKLKNAELKEALEASNREKNEIKQDLAQRFQVEKNMRNEICQLKEKLNQVTKECRIMREKQDKLIKRKITTCTDATEELEAPVTKKTSVDDWDLKEGQEGLTIGLVVAIKPIRQRDLKNGEPWLGIINDVSKNNIKVSWLMGNYETYWIPNPEFQGCSPDSVPRNRVACSFKNLQAFIWDSSRLEYEAGQNCDLITVGDLFGRSGLGVGLQKKSPWTSKISMAILKLHEKGNMEDLDNKWILEGRNDCPEKDTTPATLGLTNMASVFLMVAGGIIAGIILIVIEIAYKRHRGLKDKELELARNAADRWRGNIEKRRTLRQTLQRQREEQERLARLATQKKPGVEGNGSAPGRGPVGQGNGYNLPVDHPPPRVGHRLSYTEATGGQMYSPPSYRTVTHSATINNPVYMDKSAEDNYV</sequence>
<evidence type="ECO:0000259" key="14">
    <source>
        <dbReference type="SMART" id="SM00079"/>
    </source>
</evidence>
<evidence type="ECO:0000256" key="4">
    <source>
        <dbReference type="ARBA" id="ARBA00022989"/>
    </source>
</evidence>
<dbReference type="Pfam" id="PF10562">
    <property type="entry name" value="CaM_bdg_C0"/>
    <property type="match status" value="1"/>
</dbReference>
<feature type="coiled-coil region" evidence="11">
    <location>
        <begin position="468"/>
        <end position="513"/>
    </location>
</feature>
<evidence type="ECO:0000256" key="1">
    <source>
        <dbReference type="ARBA" id="ARBA00004141"/>
    </source>
</evidence>
<evidence type="ECO:0000256" key="7">
    <source>
        <dbReference type="ARBA" id="ARBA00023170"/>
    </source>
</evidence>
<dbReference type="SMART" id="SM00079">
    <property type="entry name" value="PBPe"/>
    <property type="match status" value="1"/>
</dbReference>
<feature type="region of interest" description="Disordered" evidence="12">
    <location>
        <begin position="132"/>
        <end position="158"/>
    </location>
</feature>
<dbReference type="Proteomes" id="UP000005408">
    <property type="component" value="Unassembled WGS sequence"/>
</dbReference>
<dbReference type="GO" id="GO:0015276">
    <property type="term" value="F:ligand-gated monoatomic ion channel activity"/>
    <property type="evidence" value="ECO:0007669"/>
    <property type="project" value="InterPro"/>
</dbReference>
<keyword evidence="10" id="KW-0407">Ion channel</keyword>
<accession>A0A8W8JEW7</accession>
<keyword evidence="8" id="KW-0325">Glycoprotein</keyword>
<feature type="compositionally biased region" description="Basic and acidic residues" evidence="12">
    <location>
        <begin position="808"/>
        <end position="817"/>
    </location>
</feature>
<dbReference type="InterPro" id="IPR018882">
    <property type="entry name" value="CaM-bd_C0_NMDA_rcpt_NR1"/>
</dbReference>
<dbReference type="AlphaFoldDB" id="A0A8W8JEW7"/>
<evidence type="ECO:0000256" key="2">
    <source>
        <dbReference type="ARBA" id="ARBA00022448"/>
    </source>
</evidence>
<proteinExistence type="predicted"/>
<name>A0A8W8JEW7_MAGGI</name>
<evidence type="ECO:0000256" key="13">
    <source>
        <dbReference type="SAM" id="Phobius"/>
    </source>
</evidence>
<keyword evidence="4 13" id="KW-1133">Transmembrane helix</keyword>
<evidence type="ECO:0000256" key="5">
    <source>
        <dbReference type="ARBA" id="ARBA00023065"/>
    </source>
</evidence>
<dbReference type="PANTHER" id="PTHR18966">
    <property type="entry name" value="IONOTROPIC GLUTAMATE RECEPTOR"/>
    <property type="match status" value="1"/>
</dbReference>
<evidence type="ECO:0000256" key="3">
    <source>
        <dbReference type="ARBA" id="ARBA00022692"/>
    </source>
</evidence>
<comment type="subcellular location">
    <subcellularLocation>
        <location evidence="1">Membrane</location>
        <topology evidence="1">Multi-pass membrane protein</topology>
    </subcellularLocation>
</comment>
<dbReference type="GO" id="GO:0016020">
    <property type="term" value="C:membrane"/>
    <property type="evidence" value="ECO:0007669"/>
    <property type="project" value="UniProtKB-SubCell"/>
</dbReference>
<evidence type="ECO:0000256" key="6">
    <source>
        <dbReference type="ARBA" id="ARBA00023136"/>
    </source>
</evidence>
<reference evidence="15" key="1">
    <citation type="submission" date="2022-08" db="UniProtKB">
        <authorList>
            <consortium name="EnsemblMetazoa"/>
        </authorList>
    </citation>
    <scope>IDENTIFICATION</scope>
    <source>
        <strain evidence="15">05x7-T-G4-1.051#20</strain>
    </source>
</reference>
<keyword evidence="9" id="KW-1071">Ligand-gated ion channel</keyword>
<keyword evidence="2" id="KW-0813">Transport</keyword>
<keyword evidence="5" id="KW-0406">Ion transport</keyword>
<dbReference type="SUPFAM" id="SSF53850">
    <property type="entry name" value="Periplasmic binding protein-like II"/>
    <property type="match status" value="1"/>
</dbReference>
<dbReference type="EnsemblMetazoa" id="G18917.1">
    <property type="protein sequence ID" value="G18917.1:cds"/>
    <property type="gene ID" value="G18917"/>
</dbReference>
<evidence type="ECO:0000256" key="12">
    <source>
        <dbReference type="SAM" id="MobiDB-lite"/>
    </source>
</evidence>